<sequence>MPSRSDLFCSKPFQFLDLQRSKAGVCCWVRLPTWRGHSSDLSIEAVWNSENAQKVRASIHDGSFRYCSNDCPFLHGAAKPAALSEASAHEMHGFLETISNPVTRKSDVTDPQLRTIIDEQSVILDTPPAHLECGFDNSCNLSCPTCRTEKLVETEFKDEIQRIQRTVEEVFLPHLQTLYITGSGDPFGSPYFNRWLRQMDASKLGADTRIHLHSNAQLWTPEMWAKIPEAVRTRIKSCEISIDAASEATYAINRRGGDFARLLKNLDFIATLRRSQALRYFKIHMVVQANNFREMPDFVALGARVGADEVYFSHLSDWGTFSEVELAKRQVHIATHPLHEQLQEILSSRLLHHPSVNLGNLNDLQAPRSAPRSIIKLHELSPT</sequence>
<feature type="domain" description="Radical SAM core" evidence="6">
    <location>
        <begin position="137"/>
        <end position="269"/>
    </location>
</feature>
<evidence type="ECO:0000259" key="6">
    <source>
        <dbReference type="Pfam" id="PF04055"/>
    </source>
</evidence>
<keyword evidence="3" id="KW-0479">Metal-binding</keyword>
<dbReference type="InterPro" id="IPR013785">
    <property type="entry name" value="Aldolase_TIM"/>
</dbReference>
<keyword evidence="5" id="KW-0411">Iron-sulfur</keyword>
<organism evidence="7 8">
    <name type="scientific">Jeongeupia chitinilytica</name>
    <dbReference type="NCBI Taxonomy" id="1041641"/>
    <lineage>
        <taxon>Bacteria</taxon>
        <taxon>Pseudomonadati</taxon>
        <taxon>Pseudomonadota</taxon>
        <taxon>Betaproteobacteria</taxon>
        <taxon>Neisseriales</taxon>
        <taxon>Chitinibacteraceae</taxon>
        <taxon>Jeongeupia</taxon>
    </lineage>
</organism>
<evidence type="ECO:0000256" key="3">
    <source>
        <dbReference type="ARBA" id="ARBA00022723"/>
    </source>
</evidence>
<reference evidence="8" key="1">
    <citation type="journal article" date="2019" name="Int. J. Syst. Evol. Microbiol.">
        <title>The Global Catalogue of Microorganisms (GCM) 10K type strain sequencing project: providing services to taxonomists for standard genome sequencing and annotation.</title>
        <authorList>
            <consortium name="The Broad Institute Genomics Platform"/>
            <consortium name="The Broad Institute Genome Sequencing Center for Infectious Disease"/>
            <person name="Wu L."/>
            <person name="Ma J."/>
        </authorList>
    </citation>
    <scope>NUCLEOTIDE SEQUENCE [LARGE SCALE GENOMIC DNA]</scope>
    <source>
        <strain evidence="8">KCTC 23701</strain>
    </source>
</reference>
<dbReference type="PANTHER" id="PTHR11228">
    <property type="entry name" value="RADICAL SAM DOMAIN PROTEIN"/>
    <property type="match status" value="1"/>
</dbReference>
<dbReference type="Proteomes" id="UP000604737">
    <property type="component" value="Unassembled WGS sequence"/>
</dbReference>
<evidence type="ECO:0000313" key="8">
    <source>
        <dbReference type="Proteomes" id="UP000604737"/>
    </source>
</evidence>
<protein>
    <recommendedName>
        <fullName evidence="6">Radical SAM core domain-containing protein</fullName>
    </recommendedName>
</protein>
<keyword evidence="4" id="KW-0408">Iron</keyword>
<proteinExistence type="predicted"/>
<dbReference type="EMBL" id="BMYO01000006">
    <property type="protein sequence ID" value="GHD64301.1"/>
    <property type="molecule type" value="Genomic_DNA"/>
</dbReference>
<comment type="cofactor">
    <cofactor evidence="1">
        <name>[4Fe-4S] cluster</name>
        <dbReference type="ChEBI" id="CHEBI:49883"/>
    </cofactor>
</comment>
<name>A0ABQ3H2Q1_9NEIS</name>
<dbReference type="RefSeq" id="WP_189460986.1">
    <property type="nucleotide sequence ID" value="NZ_BMYO01000006.1"/>
</dbReference>
<keyword evidence="2" id="KW-0949">S-adenosyl-L-methionine</keyword>
<dbReference type="InterPro" id="IPR058240">
    <property type="entry name" value="rSAM_sf"/>
</dbReference>
<evidence type="ECO:0000313" key="7">
    <source>
        <dbReference type="EMBL" id="GHD64301.1"/>
    </source>
</evidence>
<comment type="caution">
    <text evidence="7">The sequence shown here is derived from an EMBL/GenBank/DDBJ whole genome shotgun (WGS) entry which is preliminary data.</text>
</comment>
<dbReference type="Gene3D" id="3.20.20.70">
    <property type="entry name" value="Aldolase class I"/>
    <property type="match status" value="1"/>
</dbReference>
<gene>
    <name evidence="7" type="ORF">GCM10007350_23190</name>
</gene>
<evidence type="ECO:0000256" key="5">
    <source>
        <dbReference type="ARBA" id="ARBA00023014"/>
    </source>
</evidence>
<dbReference type="Pfam" id="PF04055">
    <property type="entry name" value="Radical_SAM"/>
    <property type="match status" value="1"/>
</dbReference>
<evidence type="ECO:0000256" key="1">
    <source>
        <dbReference type="ARBA" id="ARBA00001966"/>
    </source>
</evidence>
<dbReference type="SFLD" id="SFLDG01067">
    <property type="entry name" value="SPASM/twitch_domain_containing"/>
    <property type="match status" value="1"/>
</dbReference>
<dbReference type="SUPFAM" id="SSF102114">
    <property type="entry name" value="Radical SAM enzymes"/>
    <property type="match status" value="1"/>
</dbReference>
<dbReference type="CDD" id="cd01335">
    <property type="entry name" value="Radical_SAM"/>
    <property type="match status" value="1"/>
</dbReference>
<dbReference type="InterPro" id="IPR007197">
    <property type="entry name" value="rSAM"/>
</dbReference>
<dbReference type="CDD" id="cd21109">
    <property type="entry name" value="SPASM"/>
    <property type="match status" value="1"/>
</dbReference>
<evidence type="ECO:0000256" key="2">
    <source>
        <dbReference type="ARBA" id="ARBA00022691"/>
    </source>
</evidence>
<dbReference type="InterPro" id="IPR050377">
    <property type="entry name" value="Radical_SAM_PqqE_MftC-like"/>
</dbReference>
<dbReference type="PANTHER" id="PTHR11228:SF7">
    <property type="entry name" value="PQQA PEPTIDE CYCLASE"/>
    <property type="match status" value="1"/>
</dbReference>
<evidence type="ECO:0000256" key="4">
    <source>
        <dbReference type="ARBA" id="ARBA00023004"/>
    </source>
</evidence>
<keyword evidence="8" id="KW-1185">Reference proteome</keyword>
<dbReference type="SFLD" id="SFLDS00029">
    <property type="entry name" value="Radical_SAM"/>
    <property type="match status" value="1"/>
</dbReference>
<accession>A0ABQ3H2Q1</accession>